<comment type="caution">
    <text evidence="12">The sequence shown here is derived from an EMBL/GenBank/DDBJ whole genome shotgun (WGS) entry which is preliminary data.</text>
</comment>
<keyword evidence="11" id="KW-1133">Transmembrane helix</keyword>
<dbReference type="PRINTS" id="PR00463">
    <property type="entry name" value="EP450I"/>
</dbReference>
<accession>A0ABD2YFN4</accession>
<reference evidence="12 13" key="1">
    <citation type="submission" date="2024-11" db="EMBL/GenBank/DDBJ databases">
        <title>A near-complete genome assembly of Cinchona calisaya.</title>
        <authorList>
            <person name="Lian D.C."/>
            <person name="Zhao X.W."/>
            <person name="Wei L."/>
        </authorList>
    </citation>
    <scope>NUCLEOTIDE SEQUENCE [LARGE SCALE GENOMIC DNA]</scope>
    <source>
        <tissue evidence="12">Nenye</tissue>
    </source>
</reference>
<comment type="subcellular location">
    <subcellularLocation>
        <location evidence="1">Membrane</location>
    </subcellularLocation>
</comment>
<evidence type="ECO:0000256" key="8">
    <source>
        <dbReference type="ARBA" id="ARBA00023136"/>
    </source>
</evidence>
<keyword evidence="11" id="KW-0812">Transmembrane</keyword>
<dbReference type="InterPro" id="IPR036396">
    <property type="entry name" value="Cyt_P450_sf"/>
</dbReference>
<dbReference type="InterPro" id="IPR001128">
    <property type="entry name" value="Cyt_P450"/>
</dbReference>
<dbReference type="GO" id="GO:0016020">
    <property type="term" value="C:membrane"/>
    <property type="evidence" value="ECO:0007669"/>
    <property type="project" value="UniProtKB-SubCell"/>
</dbReference>
<dbReference type="InterPro" id="IPR002401">
    <property type="entry name" value="Cyt_P450_E_grp-I"/>
</dbReference>
<dbReference type="Pfam" id="PF00067">
    <property type="entry name" value="p450"/>
    <property type="match status" value="1"/>
</dbReference>
<evidence type="ECO:0000256" key="4">
    <source>
        <dbReference type="ARBA" id="ARBA00022723"/>
    </source>
</evidence>
<dbReference type="FunFam" id="1.10.630.10:FF:000023">
    <property type="entry name" value="Cytochrome P450 family protein"/>
    <property type="match status" value="1"/>
</dbReference>
<feature type="binding site" description="axial binding residue" evidence="9">
    <location>
        <position position="450"/>
    </location>
    <ligand>
        <name>heme</name>
        <dbReference type="ChEBI" id="CHEBI:30413"/>
    </ligand>
    <ligandPart>
        <name>Fe</name>
        <dbReference type="ChEBI" id="CHEBI:18248"/>
    </ligandPart>
</feature>
<name>A0ABD2YFN4_9GENT</name>
<comment type="similarity">
    <text evidence="2 10">Belongs to the cytochrome P450 family.</text>
</comment>
<keyword evidence="6 9" id="KW-0408">Iron</keyword>
<dbReference type="InterPro" id="IPR050651">
    <property type="entry name" value="Plant_Cytochrome_P450_Monoox"/>
</dbReference>
<evidence type="ECO:0000313" key="13">
    <source>
        <dbReference type="Proteomes" id="UP001630127"/>
    </source>
</evidence>
<dbReference type="GO" id="GO:0004497">
    <property type="term" value="F:monooxygenase activity"/>
    <property type="evidence" value="ECO:0007669"/>
    <property type="project" value="UniProtKB-KW"/>
</dbReference>
<sequence>MELGKMGADQFLNLALLFLAVIILFKFIFRKAKNLPPGPRALPVIGHLHLIKKPMHKTMTNFAEKYGDVIMLKFGVRNMVVVSSPKTAEECFTKNDIIFANRNETVSGKLLNYNCTTIGLSSYGDYWRNLRRIAALEILSQNRLALFTSIRQEEVHFIMKELYEECKDLPVKVILKSKLSDLSLNIMMRMIAGKRYCGKDVTTEEARQFLEVIQEMLEFHGIVNLEDFIPVFKFVDLKGLKKKMMVLMKKIDGLLQNLVDEHHKRRNGSSKIVDDLSSSRKKRTFIDIMLTSQESEPEFLTDQTIKAITLSLLAGGTETTASTLEWAMSLLLNNPEAIKKAQDEIEEYVGHDRLLDENDLPKLTYLNNIITETLRLYPPIPLLLPHKSVEDCTISGYNVPKGSMLMVNIWKIQRDPELWDEPDKFKPERFDGKSGDGYKYLPFGAGRRACPGSNLGKRVAALTLGSLLQCFEWDKIGKVVDMTEESGMTMPKLKPLEVMCRPRKVAVQAFSA</sequence>
<evidence type="ECO:0000256" key="9">
    <source>
        <dbReference type="PIRSR" id="PIRSR602401-1"/>
    </source>
</evidence>
<protein>
    <recommendedName>
        <fullName evidence="14">Cytochrome P450</fullName>
    </recommendedName>
</protein>
<dbReference type="InterPro" id="IPR017972">
    <property type="entry name" value="Cyt_P450_CS"/>
</dbReference>
<dbReference type="PRINTS" id="PR00385">
    <property type="entry name" value="P450"/>
</dbReference>
<gene>
    <name evidence="12" type="ORF">ACH5RR_034940</name>
</gene>
<evidence type="ECO:0000256" key="6">
    <source>
        <dbReference type="ARBA" id="ARBA00023004"/>
    </source>
</evidence>
<keyword evidence="5 10" id="KW-0560">Oxidoreductase</keyword>
<keyword evidence="13" id="KW-1185">Reference proteome</keyword>
<evidence type="ECO:0000256" key="10">
    <source>
        <dbReference type="RuleBase" id="RU000461"/>
    </source>
</evidence>
<dbReference type="GO" id="GO:0046872">
    <property type="term" value="F:metal ion binding"/>
    <property type="evidence" value="ECO:0007669"/>
    <property type="project" value="UniProtKB-KW"/>
</dbReference>
<keyword evidence="7 10" id="KW-0503">Monooxygenase</keyword>
<evidence type="ECO:0000256" key="1">
    <source>
        <dbReference type="ARBA" id="ARBA00004370"/>
    </source>
</evidence>
<dbReference type="PANTHER" id="PTHR47947:SF20">
    <property type="entry name" value="CYTOCHROME P450 FAMILY PROTEIN"/>
    <property type="match status" value="1"/>
</dbReference>
<evidence type="ECO:0000256" key="2">
    <source>
        <dbReference type="ARBA" id="ARBA00010617"/>
    </source>
</evidence>
<feature type="transmembrane region" description="Helical" evidence="11">
    <location>
        <begin position="12"/>
        <end position="29"/>
    </location>
</feature>
<dbReference type="PANTHER" id="PTHR47947">
    <property type="entry name" value="CYTOCHROME P450 82C3-RELATED"/>
    <property type="match status" value="1"/>
</dbReference>
<dbReference type="Proteomes" id="UP001630127">
    <property type="component" value="Unassembled WGS sequence"/>
</dbReference>
<dbReference type="AlphaFoldDB" id="A0ABD2YFN4"/>
<keyword evidence="8 11" id="KW-0472">Membrane</keyword>
<dbReference type="PROSITE" id="PS00086">
    <property type="entry name" value="CYTOCHROME_P450"/>
    <property type="match status" value="1"/>
</dbReference>
<evidence type="ECO:0000256" key="11">
    <source>
        <dbReference type="SAM" id="Phobius"/>
    </source>
</evidence>
<evidence type="ECO:0000256" key="7">
    <source>
        <dbReference type="ARBA" id="ARBA00023033"/>
    </source>
</evidence>
<keyword evidence="4 9" id="KW-0479">Metal-binding</keyword>
<comment type="cofactor">
    <cofactor evidence="9">
        <name>heme</name>
        <dbReference type="ChEBI" id="CHEBI:30413"/>
    </cofactor>
</comment>
<evidence type="ECO:0000256" key="5">
    <source>
        <dbReference type="ARBA" id="ARBA00023002"/>
    </source>
</evidence>
<evidence type="ECO:0008006" key="14">
    <source>
        <dbReference type="Google" id="ProtNLM"/>
    </source>
</evidence>
<evidence type="ECO:0000313" key="12">
    <source>
        <dbReference type="EMBL" id="KAL3505099.1"/>
    </source>
</evidence>
<proteinExistence type="inferred from homology"/>
<organism evidence="12 13">
    <name type="scientific">Cinchona calisaya</name>
    <dbReference type="NCBI Taxonomy" id="153742"/>
    <lineage>
        <taxon>Eukaryota</taxon>
        <taxon>Viridiplantae</taxon>
        <taxon>Streptophyta</taxon>
        <taxon>Embryophyta</taxon>
        <taxon>Tracheophyta</taxon>
        <taxon>Spermatophyta</taxon>
        <taxon>Magnoliopsida</taxon>
        <taxon>eudicotyledons</taxon>
        <taxon>Gunneridae</taxon>
        <taxon>Pentapetalae</taxon>
        <taxon>asterids</taxon>
        <taxon>lamiids</taxon>
        <taxon>Gentianales</taxon>
        <taxon>Rubiaceae</taxon>
        <taxon>Cinchonoideae</taxon>
        <taxon>Cinchoneae</taxon>
        <taxon>Cinchona</taxon>
    </lineage>
</organism>
<dbReference type="SUPFAM" id="SSF48264">
    <property type="entry name" value="Cytochrome P450"/>
    <property type="match status" value="1"/>
</dbReference>
<dbReference type="Gene3D" id="1.10.630.10">
    <property type="entry name" value="Cytochrome P450"/>
    <property type="match status" value="1"/>
</dbReference>
<keyword evidence="3 9" id="KW-0349">Heme</keyword>
<dbReference type="EMBL" id="JBJUIK010000014">
    <property type="protein sequence ID" value="KAL3505099.1"/>
    <property type="molecule type" value="Genomic_DNA"/>
</dbReference>
<evidence type="ECO:0000256" key="3">
    <source>
        <dbReference type="ARBA" id="ARBA00022617"/>
    </source>
</evidence>